<dbReference type="HAMAP" id="MF_01970">
    <property type="entry name" value="Kynureninase"/>
    <property type="match status" value="1"/>
</dbReference>
<dbReference type="InterPro" id="IPR010111">
    <property type="entry name" value="Kynureninase"/>
</dbReference>
<feature type="binding site" evidence="4">
    <location>
        <position position="312"/>
    </location>
    <ligand>
        <name>pyridoxal 5'-phosphate</name>
        <dbReference type="ChEBI" id="CHEBI:597326"/>
    </ligand>
</feature>
<dbReference type="EMBL" id="CP046234">
    <property type="protein sequence ID" value="WFD46682.1"/>
    <property type="molecule type" value="Genomic_DNA"/>
</dbReference>
<feature type="binding site" evidence="4">
    <location>
        <position position="282"/>
    </location>
    <ligand>
        <name>pyridoxal 5'-phosphate</name>
        <dbReference type="ChEBI" id="CHEBI:597326"/>
    </ligand>
</feature>
<dbReference type="Gene3D" id="3.40.640.10">
    <property type="entry name" value="Type I PLP-dependent aspartate aminotransferase-like (Major domain)"/>
    <property type="match status" value="1"/>
</dbReference>
<evidence type="ECO:0000256" key="4">
    <source>
        <dbReference type="HAMAP-Rule" id="MF_03017"/>
    </source>
</evidence>
<protein>
    <recommendedName>
        <fullName evidence="4 5">Kynureninase</fullName>
        <ecNumber evidence="4 5">3.7.1.3</ecNumber>
    </recommendedName>
    <alternativeName>
        <fullName evidence="4">Biosynthesis of nicotinic acid protein 5</fullName>
    </alternativeName>
    <alternativeName>
        <fullName evidence="4">L-kynurenine hydrolase</fullName>
    </alternativeName>
</protein>
<comment type="catalytic activity">
    <reaction evidence="5">
        <text>3-hydroxy-L-kynurenine + H2O = 3-hydroxyanthranilate + L-alanine + H(+)</text>
        <dbReference type="Rhea" id="RHEA:25143"/>
        <dbReference type="ChEBI" id="CHEBI:15377"/>
        <dbReference type="ChEBI" id="CHEBI:15378"/>
        <dbReference type="ChEBI" id="CHEBI:36559"/>
        <dbReference type="ChEBI" id="CHEBI:57972"/>
        <dbReference type="ChEBI" id="CHEBI:58125"/>
        <dbReference type="EC" id="3.7.1.3"/>
    </reaction>
</comment>
<dbReference type="InterPro" id="IPR015422">
    <property type="entry name" value="PyrdxlP-dep_Trfase_small"/>
</dbReference>
<comment type="pathway">
    <text evidence="4 5">Amino-acid degradation; L-kynurenine degradation; L-alanine and anthranilate from L-kynurenine: step 1/1.</text>
</comment>
<dbReference type="Pfam" id="PF22580">
    <property type="entry name" value="KYNU_C"/>
    <property type="match status" value="1"/>
</dbReference>
<evidence type="ECO:0000256" key="1">
    <source>
        <dbReference type="ARBA" id="ARBA00022642"/>
    </source>
</evidence>
<accession>A0ABY8EPA1</accession>
<dbReference type="SUPFAM" id="SSF53383">
    <property type="entry name" value="PLP-dependent transferases"/>
    <property type="match status" value="1"/>
</dbReference>
<comment type="function">
    <text evidence="4 5">Catalyzes the cleavage of L-kynurenine (L-Kyn) and L-3-hydroxykynurenine (L-3OHKyn) into anthranilic acid (AA) and 3-hydroxyanthranilic acid (3-OHAA), respectively.</text>
</comment>
<sequence>MPPFRLADFQAELDRFVSDPQKPHKYQDKAIAEHLSEEDPLRSLRDGYELPRLRDITNDSSISSDVPAYYFCGNSLGPLAKKSRTYLSEELEIWSRFGVNGHFDHLHQRPWASIDERIARFTAEVVGAKRSEVAVMATLTQNLHTMLATFYRPNAQGPCNGRYKILYERRAFPSDKYALDSVCRLQGLDPRECLVPLEPREGETYIRTEDILKAIEHVGQAGAMIVLGGVQYFTGQLFELEPIAKAAHAVGMTIGVDLAHAFLNVPLCLHDWDIDWAVWCSYKYGSGGPGGIAGMFLHEKWASENLARPSGWWGHNRSTRFTMPEEFDPIPGAAGWQVSNPSVMDVSVLIGALETVWEGVQAANPSDSDLAQIGTDEDTAAREKMTHIGSGRIMPTLRTKSQRLTAYLVLLMGRDGFDLEKFGVKLRLVTPDDPEQRGSQLCIQFLDNAAQQPVRNGNDNVARSMSGDTLLGRVVHLMEKKRGVVVDMRYPDVLRVAPLPAFNTYVEVHYVVETLAWALQQVGQAP</sequence>
<feature type="binding site" evidence="4">
    <location>
        <position position="260"/>
    </location>
    <ligand>
        <name>pyridoxal 5'-phosphate</name>
        <dbReference type="ChEBI" id="CHEBI:597326"/>
    </ligand>
</feature>
<proteinExistence type="inferred from homology"/>
<comment type="similarity">
    <text evidence="4 5">Belongs to the kynureninase family.</text>
</comment>
<feature type="binding site" evidence="4">
    <location>
        <position position="139"/>
    </location>
    <ligand>
        <name>pyridoxal 5'-phosphate</name>
        <dbReference type="ChEBI" id="CHEBI:597326"/>
    </ligand>
</feature>
<evidence type="ECO:0000256" key="3">
    <source>
        <dbReference type="ARBA" id="ARBA00022898"/>
    </source>
</evidence>
<feature type="binding site" evidence="4">
    <location>
        <position position="140"/>
    </location>
    <ligand>
        <name>pyridoxal 5'-phosphate</name>
        <dbReference type="ChEBI" id="CHEBI:597326"/>
    </ligand>
</feature>
<dbReference type="InterPro" id="IPR015421">
    <property type="entry name" value="PyrdxlP-dep_Trfase_major"/>
</dbReference>
<evidence type="ECO:0000259" key="6">
    <source>
        <dbReference type="Pfam" id="PF00266"/>
    </source>
</evidence>
<evidence type="ECO:0000313" key="7">
    <source>
        <dbReference type="EMBL" id="WFD46682.1"/>
    </source>
</evidence>
<comment type="pathway">
    <text evidence="4 5">Cofactor biosynthesis; NAD(+) biosynthesis; quinolinate from L-kynurenine: step 2/3.</text>
</comment>
<dbReference type="GO" id="GO:0030429">
    <property type="term" value="F:kynureninase activity"/>
    <property type="evidence" value="ECO:0007669"/>
    <property type="project" value="UniProtKB-EC"/>
</dbReference>
<gene>
    <name evidence="7" type="primary">BNA5_2</name>
    <name evidence="4" type="synonym">BNA5</name>
    <name evidence="7" type="ORF">GLX27_001319</name>
</gene>
<comment type="subcellular location">
    <subcellularLocation>
        <location evidence="4 5">Cytoplasm</location>
    </subcellularLocation>
</comment>
<dbReference type="PANTHER" id="PTHR14084:SF0">
    <property type="entry name" value="KYNURENINASE"/>
    <property type="match status" value="1"/>
</dbReference>
<dbReference type="Pfam" id="PF00266">
    <property type="entry name" value="Aminotran_5"/>
    <property type="match status" value="1"/>
</dbReference>
<dbReference type="PANTHER" id="PTHR14084">
    <property type="entry name" value="KYNURENINASE"/>
    <property type="match status" value="1"/>
</dbReference>
<evidence type="ECO:0000256" key="2">
    <source>
        <dbReference type="ARBA" id="ARBA00022801"/>
    </source>
</evidence>
<dbReference type="EC" id="3.7.1.3" evidence="4 5"/>
<feature type="domain" description="Aminotransferase class V" evidence="6">
    <location>
        <begin position="215"/>
        <end position="296"/>
    </location>
</feature>
<evidence type="ECO:0000256" key="5">
    <source>
        <dbReference type="PIRNR" id="PIRNR038800"/>
    </source>
</evidence>
<dbReference type="Proteomes" id="UP000818624">
    <property type="component" value="Chromosome 1"/>
</dbReference>
<keyword evidence="1 4" id="KW-0662">Pyridine nucleotide biosynthesis</keyword>
<feature type="modified residue" description="N6-(pyridoxal phosphate)lysine" evidence="4">
    <location>
        <position position="283"/>
    </location>
</feature>
<feature type="binding site" evidence="4">
    <location>
        <position position="257"/>
    </location>
    <ligand>
        <name>pyridoxal 5'-phosphate</name>
        <dbReference type="ChEBI" id="CHEBI:597326"/>
    </ligand>
</feature>
<dbReference type="InterPro" id="IPR015424">
    <property type="entry name" value="PyrdxlP-dep_Trfase"/>
</dbReference>
<feature type="binding site" evidence="4">
    <location>
        <begin position="172"/>
        <end position="175"/>
    </location>
    <ligand>
        <name>pyridoxal 5'-phosphate</name>
        <dbReference type="ChEBI" id="CHEBI:597326"/>
    </ligand>
</feature>
<keyword evidence="2 4" id="KW-0378">Hydrolase</keyword>
<dbReference type="InterPro" id="IPR000192">
    <property type="entry name" value="Aminotrans_V_dom"/>
</dbReference>
<dbReference type="Gene3D" id="3.90.1150.10">
    <property type="entry name" value="Aspartate Aminotransferase, domain 1"/>
    <property type="match status" value="1"/>
</dbReference>
<comment type="catalytic activity">
    <reaction evidence="4 5">
        <text>L-kynurenine + H2O = anthranilate + L-alanine + H(+)</text>
        <dbReference type="Rhea" id="RHEA:16813"/>
        <dbReference type="ChEBI" id="CHEBI:15377"/>
        <dbReference type="ChEBI" id="CHEBI:15378"/>
        <dbReference type="ChEBI" id="CHEBI:16567"/>
        <dbReference type="ChEBI" id="CHEBI:57959"/>
        <dbReference type="ChEBI" id="CHEBI:57972"/>
        <dbReference type="EC" id="3.7.1.3"/>
    </reaction>
</comment>
<feature type="binding site" evidence="4">
    <location>
        <position position="340"/>
    </location>
    <ligand>
        <name>pyridoxal 5'-phosphate</name>
        <dbReference type="ChEBI" id="CHEBI:597326"/>
    </ligand>
</feature>
<comment type="caution">
    <text evidence="4">Lacks conserved residue(s) required for the propagation of feature annotation.</text>
</comment>
<comment type="subunit">
    <text evidence="4 5">Homodimer.</text>
</comment>
<name>A0ABY8EPA1_MALFU</name>
<dbReference type="NCBIfam" id="TIGR01814">
    <property type="entry name" value="kynureninase"/>
    <property type="match status" value="1"/>
</dbReference>
<keyword evidence="3 4" id="KW-0663">Pyridoxal phosphate</keyword>
<organism evidence="7 8">
    <name type="scientific">Malassezia furfur</name>
    <name type="common">Pityriasis versicolor infection agent</name>
    <name type="synonym">Pityrosporum furfur</name>
    <dbReference type="NCBI Taxonomy" id="55194"/>
    <lineage>
        <taxon>Eukaryota</taxon>
        <taxon>Fungi</taxon>
        <taxon>Dikarya</taxon>
        <taxon>Basidiomycota</taxon>
        <taxon>Ustilaginomycotina</taxon>
        <taxon>Malasseziomycetes</taxon>
        <taxon>Malasseziales</taxon>
        <taxon>Malasseziaceae</taxon>
        <taxon>Malassezia</taxon>
    </lineage>
</organism>
<evidence type="ECO:0000313" key="8">
    <source>
        <dbReference type="Proteomes" id="UP000818624"/>
    </source>
</evidence>
<reference evidence="7 8" key="1">
    <citation type="journal article" date="2020" name="Elife">
        <title>Loss of centromere function drives karyotype evolution in closely related Malassezia species.</title>
        <authorList>
            <person name="Sankaranarayanan S.R."/>
            <person name="Ianiri G."/>
            <person name="Coelho M.A."/>
            <person name="Reza M.H."/>
            <person name="Thimmappa B.C."/>
            <person name="Ganguly P."/>
            <person name="Vadnala R.N."/>
            <person name="Sun S."/>
            <person name="Siddharthan R."/>
            <person name="Tellgren-Roth C."/>
            <person name="Dawson T.L."/>
            <person name="Heitman J."/>
            <person name="Sanyal K."/>
        </authorList>
    </citation>
    <scope>NUCLEOTIDE SEQUENCE [LARGE SCALE GENOMIC DNA]</scope>
    <source>
        <strain evidence="7">CBS14141</strain>
    </source>
</reference>
<keyword evidence="8" id="KW-1185">Reference proteome</keyword>
<dbReference type="PIRSF" id="PIRSF038800">
    <property type="entry name" value="KYNU"/>
    <property type="match status" value="1"/>
</dbReference>
<comment type="cofactor">
    <cofactor evidence="4 5">
        <name>pyridoxal 5'-phosphate</name>
        <dbReference type="ChEBI" id="CHEBI:597326"/>
    </cofactor>
</comment>
<keyword evidence="4 5" id="KW-0963">Cytoplasm</keyword>